<proteinExistence type="predicted"/>
<dbReference type="InterPro" id="IPR040976">
    <property type="entry name" value="Pkinase_fungal"/>
</dbReference>
<dbReference type="Proteomes" id="UP000772434">
    <property type="component" value="Unassembled WGS sequence"/>
</dbReference>
<evidence type="ECO:0000313" key="2">
    <source>
        <dbReference type="EMBL" id="KAF9069315.1"/>
    </source>
</evidence>
<name>A0A9P5U6X8_9AGAR</name>
<dbReference type="OrthoDB" id="5569250at2759"/>
<protein>
    <recommendedName>
        <fullName evidence="1">Fungal-type protein kinase domain-containing protein</fullName>
    </recommendedName>
</protein>
<gene>
    <name evidence="2" type="ORF">BDP27DRAFT_730387</name>
</gene>
<feature type="domain" description="Fungal-type protein kinase" evidence="1">
    <location>
        <begin position="1"/>
        <end position="28"/>
    </location>
</feature>
<accession>A0A9P5U6X8</accession>
<keyword evidence="3" id="KW-1185">Reference proteome</keyword>
<reference evidence="2" key="1">
    <citation type="submission" date="2020-11" db="EMBL/GenBank/DDBJ databases">
        <authorList>
            <consortium name="DOE Joint Genome Institute"/>
            <person name="Ahrendt S."/>
            <person name="Riley R."/>
            <person name="Andreopoulos W."/>
            <person name="Labutti K."/>
            <person name="Pangilinan J."/>
            <person name="Ruiz-Duenas F.J."/>
            <person name="Barrasa J.M."/>
            <person name="Sanchez-Garcia M."/>
            <person name="Camarero S."/>
            <person name="Miyauchi S."/>
            <person name="Serrano A."/>
            <person name="Linde D."/>
            <person name="Babiker R."/>
            <person name="Drula E."/>
            <person name="Ayuso-Fernandez I."/>
            <person name="Pacheco R."/>
            <person name="Padilla G."/>
            <person name="Ferreira P."/>
            <person name="Barriuso J."/>
            <person name="Kellner H."/>
            <person name="Castanera R."/>
            <person name="Alfaro M."/>
            <person name="Ramirez L."/>
            <person name="Pisabarro A.G."/>
            <person name="Kuo A."/>
            <person name="Tritt A."/>
            <person name="Lipzen A."/>
            <person name="He G."/>
            <person name="Yan M."/>
            <person name="Ng V."/>
            <person name="Cullen D."/>
            <person name="Martin F."/>
            <person name="Rosso M.-N."/>
            <person name="Henrissat B."/>
            <person name="Hibbett D."/>
            <person name="Martinez A.T."/>
            <person name="Grigoriev I.V."/>
        </authorList>
    </citation>
    <scope>NUCLEOTIDE SEQUENCE</scope>
    <source>
        <strain evidence="2">AH 40177</strain>
    </source>
</reference>
<sequence>MAIDMLDDTWRLGHMYRHDLESLFYIILCFACHYEPFSGWFTGTRADVFDAKCTFFFRTLCEPDIPIQYHFRVFEPELRQMRNCILRVSLLRILPRLGLDPEISLAQELM</sequence>
<organism evidence="2 3">
    <name type="scientific">Rhodocollybia butyracea</name>
    <dbReference type="NCBI Taxonomy" id="206335"/>
    <lineage>
        <taxon>Eukaryota</taxon>
        <taxon>Fungi</taxon>
        <taxon>Dikarya</taxon>
        <taxon>Basidiomycota</taxon>
        <taxon>Agaricomycotina</taxon>
        <taxon>Agaricomycetes</taxon>
        <taxon>Agaricomycetidae</taxon>
        <taxon>Agaricales</taxon>
        <taxon>Marasmiineae</taxon>
        <taxon>Omphalotaceae</taxon>
        <taxon>Rhodocollybia</taxon>
    </lineage>
</organism>
<evidence type="ECO:0000259" key="1">
    <source>
        <dbReference type="Pfam" id="PF17667"/>
    </source>
</evidence>
<evidence type="ECO:0000313" key="3">
    <source>
        <dbReference type="Proteomes" id="UP000772434"/>
    </source>
</evidence>
<dbReference type="Pfam" id="PF17667">
    <property type="entry name" value="Pkinase_fungal"/>
    <property type="match status" value="1"/>
</dbReference>
<dbReference type="EMBL" id="JADNRY010000052">
    <property type="protein sequence ID" value="KAF9069315.1"/>
    <property type="molecule type" value="Genomic_DNA"/>
</dbReference>
<dbReference type="AlphaFoldDB" id="A0A9P5U6X8"/>
<comment type="caution">
    <text evidence="2">The sequence shown here is derived from an EMBL/GenBank/DDBJ whole genome shotgun (WGS) entry which is preliminary data.</text>
</comment>